<accession>A0A1D8AS18</accession>
<name>A0A1D8AS18_9BACT</name>
<evidence type="ECO:0000256" key="1">
    <source>
        <dbReference type="SAM" id="Phobius"/>
    </source>
</evidence>
<gene>
    <name evidence="2" type="ORF">Verru16b_00747</name>
</gene>
<evidence type="ECO:0000313" key="2">
    <source>
        <dbReference type="EMBL" id="AOS43694.1"/>
    </source>
</evidence>
<evidence type="ECO:0000313" key="3">
    <source>
        <dbReference type="Proteomes" id="UP000095228"/>
    </source>
</evidence>
<protein>
    <submittedName>
        <fullName evidence="2">Uncharacterized protein</fullName>
    </submittedName>
</protein>
<keyword evidence="1" id="KW-1133">Transmembrane helix</keyword>
<proteinExistence type="predicted"/>
<keyword evidence="3" id="KW-1185">Reference proteome</keyword>
<dbReference type="KEGG" id="obg:Verru16b_00747"/>
<dbReference type="STRING" id="1838286.Verru16b_00747"/>
<sequence length="179" mass="20720">MKPAADNRIEVRLRELAQLFNLMDPSPFIERDLDADAEEFIVGWAHELPHARELELVIHLTTPPAPDRAAGTEEAVRHYFASRADVKQRELRRLLRRGRANLLIGLLFLAACFALGGLVQRWLPAGWNEFTEMGLQIVGWVAMWRPLEIYLYDWWPLRSDERLLRRLARMKVSLTSPPA</sequence>
<reference evidence="2 3" key="1">
    <citation type="submission" date="2016-06" db="EMBL/GenBank/DDBJ databases">
        <title>Three novel species with peptidoglycan cell walls form the new genus Lacunisphaera gen. nov. in the family Opitutaceae of the verrucomicrobial subdivision 4.</title>
        <authorList>
            <person name="Rast P."/>
            <person name="Gloeckner I."/>
            <person name="Jogler M."/>
            <person name="Boedeker C."/>
            <person name="Jeske O."/>
            <person name="Wiegand S."/>
            <person name="Reinhardt R."/>
            <person name="Schumann P."/>
            <person name="Rohde M."/>
            <person name="Spring S."/>
            <person name="Gloeckner F.O."/>
            <person name="Jogler C."/>
        </authorList>
    </citation>
    <scope>NUCLEOTIDE SEQUENCE [LARGE SCALE GENOMIC DNA]</scope>
    <source>
        <strain evidence="2 3">IG16b</strain>
    </source>
</reference>
<dbReference type="RefSeq" id="WP_069961023.1">
    <property type="nucleotide sequence ID" value="NZ_CP016094.1"/>
</dbReference>
<keyword evidence="1" id="KW-0472">Membrane</keyword>
<dbReference type="PATRIC" id="fig|1838286.3.peg.753"/>
<dbReference type="EMBL" id="CP016094">
    <property type="protein sequence ID" value="AOS43694.1"/>
    <property type="molecule type" value="Genomic_DNA"/>
</dbReference>
<dbReference type="AlphaFoldDB" id="A0A1D8AS18"/>
<dbReference type="Proteomes" id="UP000095228">
    <property type="component" value="Chromosome"/>
</dbReference>
<dbReference type="OrthoDB" id="653003at2"/>
<organism evidence="2 3">
    <name type="scientific">Lacunisphaera limnophila</name>
    <dbReference type="NCBI Taxonomy" id="1838286"/>
    <lineage>
        <taxon>Bacteria</taxon>
        <taxon>Pseudomonadati</taxon>
        <taxon>Verrucomicrobiota</taxon>
        <taxon>Opitutia</taxon>
        <taxon>Opitutales</taxon>
        <taxon>Opitutaceae</taxon>
        <taxon>Lacunisphaera</taxon>
    </lineage>
</organism>
<keyword evidence="1" id="KW-0812">Transmembrane</keyword>
<feature type="transmembrane region" description="Helical" evidence="1">
    <location>
        <begin position="102"/>
        <end position="123"/>
    </location>
</feature>